<dbReference type="EMBL" id="CP027861">
    <property type="protein sequence ID" value="AVQ00354.1"/>
    <property type="molecule type" value="Genomic_DNA"/>
</dbReference>
<dbReference type="KEGG" id="xba:C7S18_23945"/>
<reference evidence="1 2" key="2">
    <citation type="submission" date="2018-03" db="EMBL/GenBank/DDBJ databases">
        <authorList>
            <person name="Keele B.F."/>
        </authorList>
    </citation>
    <scope>NUCLEOTIDE SEQUENCE [LARGE SCALE GENOMIC DNA]</scope>
    <source>
        <strain evidence="1 2">D13</strain>
        <plasmid evidence="2">Plasmid unnamed</plasmid>
    </source>
</reference>
<reference evidence="1 2" key="1">
    <citation type="submission" date="2018-03" db="EMBL/GenBank/DDBJ databases">
        <title>Ahniella affigens gen. nov., sp. nov., a gammaproteobacterium isolated from sandy soil near a stream.</title>
        <authorList>
            <person name="Ko Y."/>
            <person name="Kim J.-H."/>
        </authorList>
    </citation>
    <scope>NUCLEOTIDE SEQUENCE [LARGE SCALE GENOMIC DNA]</scope>
    <source>
        <strain evidence="1 2">D13</strain>
        <plasmid evidence="2">Plasmid unnamed</plasmid>
    </source>
</reference>
<keyword evidence="1" id="KW-0614">Plasmid</keyword>
<name>A0A2P1PZT5_9GAMM</name>
<protein>
    <submittedName>
        <fullName evidence="1">Uncharacterized protein</fullName>
    </submittedName>
</protein>
<sequence length="149" mass="17037">MHQYVLQGANRALSHHELPYVLGDLVDRSPVSRSVNQNWFRFTLGRSASTLIVITSRIREHSFWIHGIVREHQPGMGFICADGRASTGCTQVLYFGPSRCTVRFPLQTVLEFSPNISESTRRQFAMNDIRVLLDSNEIRERTPRHRSAA</sequence>
<evidence type="ECO:0000313" key="2">
    <source>
        <dbReference type="Proteomes" id="UP000241074"/>
    </source>
</evidence>
<keyword evidence="2" id="KW-1185">Reference proteome</keyword>
<evidence type="ECO:0000313" key="1">
    <source>
        <dbReference type="EMBL" id="AVQ00354.1"/>
    </source>
</evidence>
<accession>A0A2P1PZT5</accession>
<gene>
    <name evidence="1" type="ORF">C7S18_23945</name>
</gene>
<geneLocation type="plasmid" evidence="1">
    <name>unnamed</name>
</geneLocation>
<dbReference type="Proteomes" id="UP000241074">
    <property type="component" value="Plasmid unnamed"/>
</dbReference>
<dbReference type="AlphaFoldDB" id="A0A2P1PZT5"/>
<organism evidence="1 2">
    <name type="scientific">Ahniella affigens</name>
    <dbReference type="NCBI Taxonomy" id="2021234"/>
    <lineage>
        <taxon>Bacteria</taxon>
        <taxon>Pseudomonadati</taxon>
        <taxon>Pseudomonadota</taxon>
        <taxon>Gammaproteobacteria</taxon>
        <taxon>Lysobacterales</taxon>
        <taxon>Rhodanobacteraceae</taxon>
        <taxon>Ahniella</taxon>
    </lineage>
</organism>
<proteinExistence type="predicted"/>